<evidence type="ECO:0000313" key="3">
    <source>
        <dbReference type="EMBL" id="VFK00187.1"/>
    </source>
</evidence>
<dbReference type="EMBL" id="CAADFI010000182">
    <property type="protein sequence ID" value="VFK00187.1"/>
    <property type="molecule type" value="Genomic_DNA"/>
</dbReference>
<evidence type="ECO:0000313" key="2">
    <source>
        <dbReference type="EMBL" id="VFJ95776.1"/>
    </source>
</evidence>
<proteinExistence type="predicted"/>
<evidence type="ECO:0000313" key="4">
    <source>
        <dbReference type="EMBL" id="VFK04442.1"/>
    </source>
</evidence>
<gene>
    <name evidence="2" type="ORF">BECKH772A_GA0070896_100921</name>
    <name evidence="3" type="ORF">BECKH772B_GA0070898_101821</name>
    <name evidence="4" type="ORF">BECKH772C_GA0070978_101821</name>
</gene>
<feature type="region of interest" description="Disordered" evidence="1">
    <location>
        <begin position="1"/>
        <end position="21"/>
    </location>
</feature>
<organism evidence="3">
    <name type="scientific">Candidatus Kentrum eta</name>
    <dbReference type="NCBI Taxonomy" id="2126337"/>
    <lineage>
        <taxon>Bacteria</taxon>
        <taxon>Pseudomonadati</taxon>
        <taxon>Pseudomonadota</taxon>
        <taxon>Gammaproteobacteria</taxon>
        <taxon>Candidatus Kentrum</taxon>
    </lineage>
</organism>
<name>A0A450V671_9GAMM</name>
<accession>A0A450V671</accession>
<dbReference type="EMBL" id="CAADFG010000092">
    <property type="protein sequence ID" value="VFJ95776.1"/>
    <property type="molecule type" value="Genomic_DNA"/>
</dbReference>
<dbReference type="AlphaFoldDB" id="A0A450V671"/>
<protein>
    <submittedName>
        <fullName evidence="3">Uncharacterized protein</fullName>
    </submittedName>
</protein>
<reference evidence="3" key="1">
    <citation type="submission" date="2019-02" db="EMBL/GenBank/DDBJ databases">
        <authorList>
            <person name="Gruber-Vodicka R. H."/>
            <person name="Seah K. B. B."/>
        </authorList>
    </citation>
    <scope>NUCLEOTIDE SEQUENCE</scope>
    <source>
        <strain evidence="4">BECK_SA2B12</strain>
        <strain evidence="2">BECK_SA2B15</strain>
        <strain evidence="3">BECK_SA2B20</strain>
    </source>
</reference>
<sequence>MTNERLREKYRTQKAPDDRANHDLSKYLSDAHARVRALSTELGLKFQYGTPGLR</sequence>
<evidence type="ECO:0000256" key="1">
    <source>
        <dbReference type="SAM" id="MobiDB-lite"/>
    </source>
</evidence>
<dbReference type="EMBL" id="CAADFJ010000182">
    <property type="protein sequence ID" value="VFK04442.1"/>
    <property type="molecule type" value="Genomic_DNA"/>
</dbReference>